<gene>
    <name evidence="2" type="ORF">Tci_512971</name>
</gene>
<evidence type="ECO:0000313" key="2">
    <source>
        <dbReference type="EMBL" id="GEZ40998.1"/>
    </source>
</evidence>
<dbReference type="InterPro" id="IPR036397">
    <property type="entry name" value="RNaseH_sf"/>
</dbReference>
<dbReference type="Pfam" id="PF00665">
    <property type="entry name" value="rve"/>
    <property type="match status" value="1"/>
</dbReference>
<organism evidence="2">
    <name type="scientific">Tanacetum cinerariifolium</name>
    <name type="common">Dalmatian daisy</name>
    <name type="synonym">Chrysanthemum cinerariifolium</name>
    <dbReference type="NCBI Taxonomy" id="118510"/>
    <lineage>
        <taxon>Eukaryota</taxon>
        <taxon>Viridiplantae</taxon>
        <taxon>Streptophyta</taxon>
        <taxon>Embryophyta</taxon>
        <taxon>Tracheophyta</taxon>
        <taxon>Spermatophyta</taxon>
        <taxon>Magnoliopsida</taxon>
        <taxon>eudicotyledons</taxon>
        <taxon>Gunneridae</taxon>
        <taxon>Pentapetalae</taxon>
        <taxon>asterids</taxon>
        <taxon>campanulids</taxon>
        <taxon>Asterales</taxon>
        <taxon>Asteraceae</taxon>
        <taxon>Asteroideae</taxon>
        <taxon>Anthemideae</taxon>
        <taxon>Anthemidinae</taxon>
        <taxon>Tanacetum</taxon>
    </lineage>
</organism>
<reference evidence="2" key="1">
    <citation type="journal article" date="2019" name="Sci. Rep.">
        <title>Draft genome of Tanacetum cinerariifolium, the natural source of mosquito coil.</title>
        <authorList>
            <person name="Yamashiro T."/>
            <person name="Shiraishi A."/>
            <person name="Satake H."/>
            <person name="Nakayama K."/>
        </authorList>
    </citation>
    <scope>NUCLEOTIDE SEQUENCE</scope>
</reference>
<dbReference type="EMBL" id="BKCJ010275528">
    <property type="protein sequence ID" value="GEZ40998.1"/>
    <property type="molecule type" value="Genomic_DNA"/>
</dbReference>
<comment type="caution">
    <text evidence="2">The sequence shown here is derived from an EMBL/GenBank/DDBJ whole genome shotgun (WGS) entry which is preliminary data.</text>
</comment>
<evidence type="ECO:0000259" key="1">
    <source>
        <dbReference type="PROSITE" id="PS50994"/>
    </source>
</evidence>
<dbReference type="AlphaFoldDB" id="A0A699IAY8"/>
<protein>
    <submittedName>
        <fullName evidence="2">Integrase, catalytic region, zinc finger, CCHC-type, peptidase aspartic, catalytic</fullName>
    </submittedName>
</protein>
<dbReference type="PROSITE" id="PS50994">
    <property type="entry name" value="INTEGRASE"/>
    <property type="match status" value="1"/>
</dbReference>
<dbReference type="GO" id="GO:0015074">
    <property type="term" value="P:DNA integration"/>
    <property type="evidence" value="ECO:0007669"/>
    <property type="project" value="InterPro"/>
</dbReference>
<dbReference type="InterPro" id="IPR039537">
    <property type="entry name" value="Retrotran_Ty1/copia-like"/>
</dbReference>
<proteinExistence type="predicted"/>
<accession>A0A699IAY8</accession>
<dbReference type="InterPro" id="IPR001584">
    <property type="entry name" value="Integrase_cat-core"/>
</dbReference>
<dbReference type="PANTHER" id="PTHR42648:SF21">
    <property type="entry name" value="CYSTEINE-RICH RLK (RECEPTOR-LIKE PROTEIN KINASE) 8"/>
    <property type="match status" value="1"/>
</dbReference>
<dbReference type="PANTHER" id="PTHR42648">
    <property type="entry name" value="TRANSPOSASE, PUTATIVE-RELATED"/>
    <property type="match status" value="1"/>
</dbReference>
<dbReference type="SUPFAM" id="SSF53098">
    <property type="entry name" value="Ribonuclease H-like"/>
    <property type="match status" value="1"/>
</dbReference>
<feature type="non-terminal residue" evidence="2">
    <location>
        <position position="1"/>
    </location>
</feature>
<sequence>LTATSKVPLRVPIHLEVVAPNQIVTRVYTRRPIVPKSVQHSKTKVSKSMTANTGTSRGSDTLVALSSSSLIDCRPMRVASVNEKKYIFVIVYDYSRFTWVKFLASKDEAPDFIIKFLKMIQDRLNAAVRNIRTDNGTEFVNQTLRDYYEPVGISHETSVT</sequence>
<dbReference type="InterPro" id="IPR012337">
    <property type="entry name" value="RNaseH-like_sf"/>
</dbReference>
<name>A0A699IAY8_TANCI</name>
<dbReference type="GO" id="GO:0003676">
    <property type="term" value="F:nucleic acid binding"/>
    <property type="evidence" value="ECO:0007669"/>
    <property type="project" value="InterPro"/>
</dbReference>
<dbReference type="Gene3D" id="3.30.420.10">
    <property type="entry name" value="Ribonuclease H-like superfamily/Ribonuclease H"/>
    <property type="match status" value="1"/>
</dbReference>
<feature type="domain" description="Integrase catalytic" evidence="1">
    <location>
        <begin position="57"/>
        <end position="160"/>
    </location>
</feature>